<dbReference type="EC" id="2.5.1.61" evidence="7"/>
<dbReference type="GO" id="GO:0004418">
    <property type="term" value="F:hydroxymethylbilane synthase activity"/>
    <property type="evidence" value="ECO:0007669"/>
    <property type="project" value="UniProtKB-UniRule"/>
</dbReference>
<comment type="subunit">
    <text evidence="3 7">Monomer.</text>
</comment>
<comment type="miscellaneous">
    <text evidence="7">The porphobilinogen subunits are added to the dipyrromethane group.</text>
</comment>
<dbReference type="HAMAP" id="MF_00260">
    <property type="entry name" value="Porphobil_deam"/>
    <property type="match status" value="1"/>
</dbReference>
<dbReference type="RefSeq" id="WP_006501652.1">
    <property type="nucleotide sequence ID" value="NZ_BAGZ01000003.1"/>
</dbReference>
<comment type="catalytic activity">
    <reaction evidence="6 7">
        <text>4 porphobilinogen + H2O = hydroxymethylbilane + 4 NH4(+)</text>
        <dbReference type="Rhea" id="RHEA:13185"/>
        <dbReference type="ChEBI" id="CHEBI:15377"/>
        <dbReference type="ChEBI" id="CHEBI:28938"/>
        <dbReference type="ChEBI" id="CHEBI:57845"/>
        <dbReference type="ChEBI" id="CHEBI:58126"/>
        <dbReference type="EC" id="2.5.1.61"/>
    </reaction>
</comment>
<dbReference type="EMBL" id="BAGZ01000003">
    <property type="protein sequence ID" value="GAB76901.1"/>
    <property type="molecule type" value="Genomic_DNA"/>
</dbReference>
<evidence type="ECO:0000259" key="8">
    <source>
        <dbReference type="Pfam" id="PF01379"/>
    </source>
</evidence>
<sequence length="311" mass="32647">MRTPLRLATRRSALATTQAQWVADLLRARGHEVELGLVVTEGDVNDAPLTQIGGTGVFASAIRRALQEERVDLAVHSLKDLPSAEEPGLVVAAVPEREDPRDVLVARDGLALSALPAGAVVGTGSPRRAAQLLALRPDLQVKAIRGNIDTRIGQVASGACDAVVLARAGLARLGRLEVVTDVLEVDDMIPAPGQGALAVECRSDRSDIIQAVEALDDPDSRACVQAERSLLATFEAGCTAPIGAHAQIVPTPSGTSLCLTAFVGTVDGRENIRRSLDGSPLYPVEIGADLACRLLDEGADRFTTAPQEHHP</sequence>
<reference evidence="10 11" key="1">
    <citation type="submission" date="2012-08" db="EMBL/GenBank/DDBJ databases">
        <title>Whole genome shotgun sequence of Austwickia chelonae NBRC 105200.</title>
        <authorList>
            <person name="Yoshida I."/>
            <person name="Hosoyama A."/>
            <person name="Tsuchikane K."/>
            <person name="Katsumata H."/>
            <person name="Ando Y."/>
            <person name="Ohji S."/>
            <person name="Hamada M."/>
            <person name="Tamura T."/>
            <person name="Yamazoe A."/>
            <person name="Yamazaki S."/>
            <person name="Fujita N."/>
        </authorList>
    </citation>
    <scope>NUCLEOTIDE SEQUENCE [LARGE SCALE GENOMIC DNA]</scope>
    <source>
        <strain evidence="10 11">NBRC 105200</strain>
    </source>
</reference>
<gene>
    <name evidence="7 10" type="primary">hemC</name>
    <name evidence="10" type="ORF">AUCHE_03_01180</name>
</gene>
<evidence type="ECO:0000313" key="10">
    <source>
        <dbReference type="EMBL" id="GAB76901.1"/>
    </source>
</evidence>
<dbReference type="FunFam" id="3.40.190.10:FF:000005">
    <property type="entry name" value="Porphobilinogen deaminase"/>
    <property type="match status" value="1"/>
</dbReference>
<evidence type="ECO:0000259" key="9">
    <source>
        <dbReference type="Pfam" id="PF03900"/>
    </source>
</evidence>
<evidence type="ECO:0000256" key="3">
    <source>
        <dbReference type="ARBA" id="ARBA00011245"/>
    </source>
</evidence>
<dbReference type="Proteomes" id="UP000008495">
    <property type="component" value="Unassembled WGS sequence"/>
</dbReference>
<feature type="modified residue" description="S-(dipyrrolylmethanemethyl)cysteine" evidence="7">
    <location>
        <position position="238"/>
    </location>
</feature>
<dbReference type="GO" id="GO:0006782">
    <property type="term" value="P:protoporphyrinogen IX biosynthetic process"/>
    <property type="evidence" value="ECO:0007669"/>
    <property type="project" value="UniProtKB-UniRule"/>
</dbReference>
<dbReference type="InterPro" id="IPR000860">
    <property type="entry name" value="HemC"/>
</dbReference>
<dbReference type="PRINTS" id="PR00151">
    <property type="entry name" value="PORPHBDMNASE"/>
</dbReference>
<evidence type="ECO:0000256" key="2">
    <source>
        <dbReference type="ARBA" id="ARBA00005638"/>
    </source>
</evidence>
<dbReference type="PIRSF" id="PIRSF001438">
    <property type="entry name" value="4pyrrol_synth_OHMeBilane_synth"/>
    <property type="match status" value="1"/>
</dbReference>
<dbReference type="InterPro" id="IPR022417">
    <property type="entry name" value="Porphobilin_deaminase_N"/>
</dbReference>
<dbReference type="AlphaFoldDB" id="K6UL35"/>
<evidence type="ECO:0000256" key="4">
    <source>
        <dbReference type="ARBA" id="ARBA00022679"/>
    </source>
</evidence>
<dbReference type="PANTHER" id="PTHR11557:SF0">
    <property type="entry name" value="PORPHOBILINOGEN DEAMINASE"/>
    <property type="match status" value="1"/>
</dbReference>
<evidence type="ECO:0000256" key="7">
    <source>
        <dbReference type="HAMAP-Rule" id="MF_00260"/>
    </source>
</evidence>
<organism evidence="10 11">
    <name type="scientific">Austwickia chelonae NBRC 105200</name>
    <dbReference type="NCBI Taxonomy" id="1184607"/>
    <lineage>
        <taxon>Bacteria</taxon>
        <taxon>Bacillati</taxon>
        <taxon>Actinomycetota</taxon>
        <taxon>Actinomycetes</taxon>
        <taxon>Micrococcales</taxon>
        <taxon>Dermatophilaceae</taxon>
        <taxon>Austwickia</taxon>
    </lineage>
</organism>
<dbReference type="InterPro" id="IPR022419">
    <property type="entry name" value="Porphobilin_deaminase_cofac_BS"/>
</dbReference>
<keyword evidence="11" id="KW-1185">Reference proteome</keyword>
<dbReference type="PROSITE" id="PS00533">
    <property type="entry name" value="PORPHOBILINOGEN_DEAM"/>
    <property type="match status" value="1"/>
</dbReference>
<dbReference type="Pfam" id="PF03900">
    <property type="entry name" value="Porphobil_deamC"/>
    <property type="match status" value="1"/>
</dbReference>
<dbReference type="Gene3D" id="3.40.190.10">
    <property type="entry name" value="Periplasmic binding protein-like II"/>
    <property type="match status" value="2"/>
</dbReference>
<name>K6UL35_9MICO</name>
<dbReference type="SUPFAM" id="SSF53850">
    <property type="entry name" value="Periplasmic binding protein-like II"/>
    <property type="match status" value="1"/>
</dbReference>
<comment type="function">
    <text evidence="1 7">Tetrapolymerization of the monopyrrole PBG into the hydroxymethylbilane pre-uroporphyrinogen in several discrete steps.</text>
</comment>
<dbReference type="STRING" id="100225.SAMN05421595_2036"/>
<feature type="domain" description="Porphobilinogen deaminase N-terminal" evidence="8">
    <location>
        <begin position="5"/>
        <end position="209"/>
    </location>
</feature>
<proteinExistence type="inferred from homology"/>
<keyword evidence="4 7" id="KW-0808">Transferase</keyword>
<dbReference type="OrthoDB" id="9810298at2"/>
<dbReference type="NCBIfam" id="TIGR00212">
    <property type="entry name" value="hemC"/>
    <property type="match status" value="1"/>
</dbReference>
<keyword evidence="5 7" id="KW-0627">Porphyrin biosynthesis</keyword>
<comment type="caution">
    <text evidence="10">The sequence shown here is derived from an EMBL/GenBank/DDBJ whole genome shotgun (WGS) entry which is preliminary data.</text>
</comment>
<accession>K6UL35</accession>
<evidence type="ECO:0000313" key="11">
    <source>
        <dbReference type="Proteomes" id="UP000008495"/>
    </source>
</evidence>
<dbReference type="InterPro" id="IPR036803">
    <property type="entry name" value="Porphobilinogen_deaminase_C_sf"/>
</dbReference>
<evidence type="ECO:0000256" key="1">
    <source>
        <dbReference type="ARBA" id="ARBA00002869"/>
    </source>
</evidence>
<comment type="similarity">
    <text evidence="2 7">Belongs to the HMBS family.</text>
</comment>
<comment type="cofactor">
    <cofactor evidence="7">
        <name>dipyrromethane</name>
        <dbReference type="ChEBI" id="CHEBI:60342"/>
    </cofactor>
    <text evidence="7">Binds 1 dipyrromethane group covalently.</text>
</comment>
<dbReference type="GO" id="GO:0005737">
    <property type="term" value="C:cytoplasm"/>
    <property type="evidence" value="ECO:0007669"/>
    <property type="project" value="UniProtKB-UniRule"/>
</dbReference>
<evidence type="ECO:0000256" key="6">
    <source>
        <dbReference type="ARBA" id="ARBA00048169"/>
    </source>
</evidence>
<feature type="domain" description="Porphobilinogen deaminase C-terminal" evidence="9">
    <location>
        <begin position="222"/>
        <end position="295"/>
    </location>
</feature>
<dbReference type="InterPro" id="IPR022418">
    <property type="entry name" value="Porphobilinogen_deaminase_C"/>
</dbReference>
<protein>
    <recommendedName>
        <fullName evidence="7">Porphobilinogen deaminase</fullName>
        <shortName evidence="7">PBG</shortName>
        <ecNumber evidence="7">2.5.1.61</ecNumber>
    </recommendedName>
    <alternativeName>
        <fullName evidence="7">Hydroxymethylbilane synthase</fullName>
        <shortName evidence="7">HMBS</shortName>
    </alternativeName>
    <alternativeName>
        <fullName evidence="7">Pre-uroporphyrinogen synthase</fullName>
    </alternativeName>
</protein>
<evidence type="ECO:0000256" key="5">
    <source>
        <dbReference type="ARBA" id="ARBA00023244"/>
    </source>
</evidence>
<dbReference type="SUPFAM" id="SSF54782">
    <property type="entry name" value="Porphobilinogen deaminase (hydroxymethylbilane synthase), C-terminal domain"/>
    <property type="match status" value="1"/>
</dbReference>
<dbReference type="eggNOG" id="COG0181">
    <property type="taxonomic scope" value="Bacteria"/>
</dbReference>
<dbReference type="Gene3D" id="3.30.160.40">
    <property type="entry name" value="Porphobilinogen deaminase, C-terminal domain"/>
    <property type="match status" value="1"/>
</dbReference>
<dbReference type="PANTHER" id="PTHR11557">
    <property type="entry name" value="PORPHOBILINOGEN DEAMINASE"/>
    <property type="match status" value="1"/>
</dbReference>
<dbReference type="Pfam" id="PF01379">
    <property type="entry name" value="Porphobil_deam"/>
    <property type="match status" value="1"/>
</dbReference>